<keyword evidence="2" id="KW-1185">Reference proteome</keyword>
<evidence type="ECO:0000313" key="1">
    <source>
        <dbReference type="EMBL" id="KZE66844.1"/>
    </source>
</evidence>
<dbReference type="RefSeq" id="WP_066240361.1">
    <property type="nucleotide sequence ID" value="NZ_LRFC01000017.1"/>
</dbReference>
<organism evidence="1 2">
    <name type="scientific">Fictibacillus phosphorivorans</name>
    <dbReference type="NCBI Taxonomy" id="1221500"/>
    <lineage>
        <taxon>Bacteria</taxon>
        <taxon>Bacillati</taxon>
        <taxon>Bacillota</taxon>
        <taxon>Bacilli</taxon>
        <taxon>Bacillales</taxon>
        <taxon>Fictibacillaceae</taxon>
        <taxon>Fictibacillus</taxon>
    </lineage>
</organism>
<gene>
    <name evidence="1" type="ORF">AWM68_20175</name>
</gene>
<dbReference type="Proteomes" id="UP000076567">
    <property type="component" value="Unassembled WGS sequence"/>
</dbReference>
<proteinExistence type="predicted"/>
<evidence type="ECO:0000313" key="2">
    <source>
        <dbReference type="Proteomes" id="UP000076567"/>
    </source>
</evidence>
<sequence>MKKITSLLKGYTKKIRSSFNEPFDGNQEFMFDNIYFDFTIENGYLYSNVLGDFIYSGAYSPNKNYFFTLNKSYLVLVDCSLNKMVYFVPNKYGEINYLRFSINNDGYVEMSNIEDLQKLISRFYVLNPEGHIVVDQTFDALPFSNGTLSDDNTIACIQLCNNRKHNGDGGKLHIVDITNNKVIHKWKPMDLTSNLSIDTTKKIVTLTFKKEILSYTFEGKSFNDI</sequence>
<dbReference type="SUPFAM" id="SSF50998">
    <property type="entry name" value="Quinoprotein alcohol dehydrogenase-like"/>
    <property type="match status" value="1"/>
</dbReference>
<dbReference type="AlphaFoldDB" id="A0A165NN05"/>
<dbReference type="EMBL" id="LRFC01000017">
    <property type="protein sequence ID" value="KZE66844.1"/>
    <property type="molecule type" value="Genomic_DNA"/>
</dbReference>
<dbReference type="InterPro" id="IPR011047">
    <property type="entry name" value="Quinoprotein_ADH-like_sf"/>
</dbReference>
<comment type="caution">
    <text evidence="1">The sequence shown here is derived from an EMBL/GenBank/DDBJ whole genome shotgun (WGS) entry which is preliminary data.</text>
</comment>
<accession>A0A165NN05</accession>
<reference evidence="2" key="1">
    <citation type="submission" date="2016-01" db="EMBL/GenBank/DDBJ databases">
        <title>Draft genome of Chromobacterium sp. F49.</title>
        <authorList>
            <person name="Hong K.W."/>
        </authorList>
    </citation>
    <scope>NUCLEOTIDE SEQUENCE [LARGE SCALE GENOMIC DNA]</scope>
    <source>
        <strain evidence="2">P7IIIA</strain>
    </source>
</reference>
<protein>
    <submittedName>
        <fullName evidence="1">Uncharacterized protein</fullName>
    </submittedName>
</protein>
<name>A0A165NN05_9BACL</name>